<organism evidence="2 3">
    <name type="scientific">Sphagnurus paluster</name>
    <dbReference type="NCBI Taxonomy" id="117069"/>
    <lineage>
        <taxon>Eukaryota</taxon>
        <taxon>Fungi</taxon>
        <taxon>Dikarya</taxon>
        <taxon>Basidiomycota</taxon>
        <taxon>Agaricomycotina</taxon>
        <taxon>Agaricomycetes</taxon>
        <taxon>Agaricomycetidae</taxon>
        <taxon>Agaricales</taxon>
        <taxon>Tricholomatineae</taxon>
        <taxon>Lyophyllaceae</taxon>
        <taxon>Sphagnurus</taxon>
    </lineage>
</organism>
<comment type="caution">
    <text evidence="2">The sequence shown here is derived from an EMBL/GenBank/DDBJ whole genome shotgun (WGS) entry which is preliminary data.</text>
</comment>
<feature type="region of interest" description="Disordered" evidence="1">
    <location>
        <begin position="1"/>
        <end position="95"/>
    </location>
</feature>
<dbReference type="EMBL" id="JABCKI010006814">
    <property type="protein sequence ID" value="KAG5633945.1"/>
    <property type="molecule type" value="Genomic_DNA"/>
</dbReference>
<feature type="compositionally biased region" description="Acidic residues" evidence="1">
    <location>
        <begin position="137"/>
        <end position="146"/>
    </location>
</feature>
<accession>A0A9P7K2G9</accession>
<reference evidence="2" key="1">
    <citation type="submission" date="2021-02" db="EMBL/GenBank/DDBJ databases">
        <authorList>
            <person name="Nieuwenhuis M."/>
            <person name="Van De Peppel L.J.J."/>
        </authorList>
    </citation>
    <scope>NUCLEOTIDE SEQUENCE</scope>
    <source>
        <strain evidence="2">D49</strain>
    </source>
</reference>
<dbReference type="OrthoDB" id="10039611at2759"/>
<name>A0A9P7K2G9_9AGAR</name>
<dbReference type="Proteomes" id="UP000717328">
    <property type="component" value="Unassembled WGS sequence"/>
</dbReference>
<protein>
    <submittedName>
        <fullName evidence="2">Uncharacterized protein</fullName>
    </submittedName>
</protein>
<proteinExistence type="predicted"/>
<gene>
    <name evidence="2" type="ORF">H0H81_004313</name>
</gene>
<evidence type="ECO:0000256" key="1">
    <source>
        <dbReference type="SAM" id="MobiDB-lite"/>
    </source>
</evidence>
<feature type="compositionally biased region" description="Acidic residues" evidence="1">
    <location>
        <begin position="39"/>
        <end position="56"/>
    </location>
</feature>
<evidence type="ECO:0000313" key="3">
    <source>
        <dbReference type="Proteomes" id="UP000717328"/>
    </source>
</evidence>
<dbReference type="AlphaFoldDB" id="A0A9P7K2G9"/>
<sequence length="182" mass="20496">MHCSENTPPQPIIAPAPLPPTMPPQDWQETDMPALMDVSDAEDTNEEEIDNEEDEYPPNTWCTPPIHSQAPTPAPHPDPSINSTPSFPSPHHAHPPPFDFSLYDDLYFFDNDNQFVFEENKDDENHAPFYSFHDPEGCGDPEDDGDAQQPTFTMWPGVFVFPPTHQEAEDAFANLSKILKPP</sequence>
<keyword evidence="3" id="KW-1185">Reference proteome</keyword>
<evidence type="ECO:0000313" key="2">
    <source>
        <dbReference type="EMBL" id="KAG5633945.1"/>
    </source>
</evidence>
<feature type="region of interest" description="Disordered" evidence="1">
    <location>
        <begin position="125"/>
        <end position="150"/>
    </location>
</feature>
<reference evidence="2" key="2">
    <citation type="submission" date="2021-10" db="EMBL/GenBank/DDBJ databases">
        <title>Phylogenomics reveals ancestral predisposition of the termite-cultivated fungus Termitomyces towards a domesticated lifestyle.</title>
        <authorList>
            <person name="Auxier B."/>
            <person name="Grum-Grzhimaylo A."/>
            <person name="Cardenas M.E."/>
            <person name="Lodge J.D."/>
            <person name="Laessoe T."/>
            <person name="Pedersen O."/>
            <person name="Smith M.E."/>
            <person name="Kuyper T.W."/>
            <person name="Franco-Molano E.A."/>
            <person name="Baroni T.J."/>
            <person name="Aanen D.K."/>
        </authorList>
    </citation>
    <scope>NUCLEOTIDE SEQUENCE</scope>
    <source>
        <strain evidence="2">D49</strain>
    </source>
</reference>
<feature type="compositionally biased region" description="Pro residues" evidence="1">
    <location>
        <begin position="8"/>
        <end position="23"/>
    </location>
</feature>